<evidence type="ECO:0000256" key="1">
    <source>
        <dbReference type="ARBA" id="ARBA00005995"/>
    </source>
</evidence>
<dbReference type="PROSITE" id="PS50934">
    <property type="entry name" value="SWIRM"/>
    <property type="match status" value="1"/>
</dbReference>
<dbReference type="Gene3D" id="3.50.50.60">
    <property type="entry name" value="FAD/NAD(P)-binding domain"/>
    <property type="match status" value="2"/>
</dbReference>
<dbReference type="SUPFAM" id="SSF54373">
    <property type="entry name" value="FAD-linked reductases, C-terminal domain"/>
    <property type="match status" value="1"/>
</dbReference>
<feature type="DNA-binding region" description="HMG box" evidence="3">
    <location>
        <begin position="1111"/>
        <end position="1191"/>
    </location>
</feature>
<feature type="compositionally biased region" description="Polar residues" evidence="4">
    <location>
        <begin position="248"/>
        <end position="271"/>
    </location>
</feature>
<dbReference type="Pfam" id="PF20238">
    <property type="entry name" value="BIM1-like_dom"/>
    <property type="match status" value="1"/>
</dbReference>
<keyword evidence="7" id="KW-0808">Transferase</keyword>
<gene>
    <name evidence="7" type="ORF">B9Z65_930</name>
</gene>
<dbReference type="AlphaFoldDB" id="A0A2P8AJY2"/>
<dbReference type="GO" id="GO:0006338">
    <property type="term" value="P:chromatin remodeling"/>
    <property type="evidence" value="ECO:0007669"/>
    <property type="project" value="TreeGrafter"/>
</dbReference>
<feature type="region of interest" description="Disordered" evidence="4">
    <location>
        <begin position="606"/>
        <end position="626"/>
    </location>
</feature>
<dbReference type="GO" id="GO:0003682">
    <property type="term" value="F:chromatin binding"/>
    <property type="evidence" value="ECO:0007669"/>
    <property type="project" value="TreeGrafter"/>
</dbReference>
<dbReference type="OrthoDB" id="9982100at2759"/>
<dbReference type="PANTHER" id="PTHR10742:SF386">
    <property type="entry name" value="LYSINE-SPECIFIC HISTONE DEMETHYLASE 1A"/>
    <property type="match status" value="1"/>
</dbReference>
<comment type="caution">
    <text evidence="7">The sequence shown here is derived from an EMBL/GenBank/DDBJ whole genome shotgun (WGS) entry which is preliminary data.</text>
</comment>
<dbReference type="GO" id="GO:0010468">
    <property type="term" value="P:regulation of gene expression"/>
    <property type="evidence" value="ECO:0007669"/>
    <property type="project" value="UniProtKB-ARBA"/>
</dbReference>
<feature type="domain" description="HMG box" evidence="5">
    <location>
        <begin position="1111"/>
        <end position="1191"/>
    </location>
</feature>
<organism evidence="7 8">
    <name type="scientific">Elsinoe australis</name>
    <dbReference type="NCBI Taxonomy" id="40998"/>
    <lineage>
        <taxon>Eukaryota</taxon>
        <taxon>Fungi</taxon>
        <taxon>Dikarya</taxon>
        <taxon>Ascomycota</taxon>
        <taxon>Pezizomycotina</taxon>
        <taxon>Dothideomycetes</taxon>
        <taxon>Dothideomycetidae</taxon>
        <taxon>Myriangiales</taxon>
        <taxon>Elsinoaceae</taxon>
        <taxon>Elsinoe</taxon>
    </lineage>
</organism>
<dbReference type="InterPro" id="IPR046530">
    <property type="entry name" value="BIM1-like_dom"/>
</dbReference>
<dbReference type="InterPro" id="IPR009071">
    <property type="entry name" value="HMG_box_dom"/>
</dbReference>
<evidence type="ECO:0000313" key="7">
    <source>
        <dbReference type="EMBL" id="PSK60780.1"/>
    </source>
</evidence>
<dbReference type="GO" id="GO:0003677">
    <property type="term" value="F:DNA binding"/>
    <property type="evidence" value="ECO:0007669"/>
    <property type="project" value="UniProtKB-UniRule"/>
</dbReference>
<dbReference type="Pfam" id="PF01593">
    <property type="entry name" value="Amino_oxidase"/>
    <property type="match status" value="1"/>
</dbReference>
<keyword evidence="8" id="KW-1185">Reference proteome</keyword>
<dbReference type="GO" id="GO:0008168">
    <property type="term" value="F:methyltransferase activity"/>
    <property type="evidence" value="ECO:0007669"/>
    <property type="project" value="UniProtKB-KW"/>
</dbReference>
<dbReference type="GO" id="GO:0005634">
    <property type="term" value="C:nucleus"/>
    <property type="evidence" value="ECO:0007669"/>
    <property type="project" value="UniProtKB-UniRule"/>
</dbReference>
<dbReference type="InterPro" id="IPR007526">
    <property type="entry name" value="SWIRM"/>
</dbReference>
<dbReference type="GO" id="GO:0016491">
    <property type="term" value="F:oxidoreductase activity"/>
    <property type="evidence" value="ECO:0007669"/>
    <property type="project" value="UniProtKB-KW"/>
</dbReference>
<dbReference type="SUPFAM" id="SSF51905">
    <property type="entry name" value="FAD/NAD(P)-binding domain"/>
    <property type="match status" value="1"/>
</dbReference>
<evidence type="ECO:0000259" key="6">
    <source>
        <dbReference type="PROSITE" id="PS50934"/>
    </source>
</evidence>
<evidence type="ECO:0000259" key="5">
    <source>
        <dbReference type="PROSITE" id="PS50118"/>
    </source>
</evidence>
<dbReference type="InterPro" id="IPR036388">
    <property type="entry name" value="WH-like_DNA-bd_sf"/>
</dbReference>
<dbReference type="Gene3D" id="1.10.10.10">
    <property type="entry name" value="Winged helix-like DNA-binding domain superfamily/Winged helix DNA-binding domain"/>
    <property type="match status" value="1"/>
</dbReference>
<dbReference type="CDD" id="cd21176">
    <property type="entry name" value="LPMO_auxiliary-like"/>
    <property type="match status" value="1"/>
</dbReference>
<accession>A0A2P8AJY2</accession>
<dbReference type="Proteomes" id="UP000243723">
    <property type="component" value="Unassembled WGS sequence"/>
</dbReference>
<sequence>MNPSTIGVDYNQNGSAAFPWGMEWIYPCGGMPMSTNRTLWPVVGGAVAFQPGWFPGHRVGFIYVNIGITLPGELAPRNMSFNVVPPFQIVGPSNEMYDGTICLPQVPLPANANLKVGDNITIQVVETAQHGASLYNCVDVTLAEPENVARVDKSNCFNTSTIGIQYLFTTTNLNGSGAPLVNRPSSVMAVVCALIAVAAWAEDTGLSSVSSAERTDPFQSQEAIKEVPRSYTTIETSNGSRKRIALSPQRTSSSLTSIGPDASTRSASVSQHQEETESWNLSPQKASTKHSHRESMTTPGHERWRANSSIPAALSWEEYGRQCILAANMSRLNPYALHQGEFRLLRDHLPPHLVTAYLNIRNGILRLWTRNPLVSVLLEEAAGCVKDSRHFNLAVFAYKWLVRNGYINFGCIDVPRPIANAPRGRKATKQTTIAVIGAGMSGLGCARQLEGLIGQYQDQWINRGEHPPKVIVLEGRKRIGGRVYSHPLRSQVEGSLPHDLRNTAEMGAQIITGFQHGNPLDAIVRGQLGLHYHLMWDEIVMHDSTGKAVNRERDILVNKIHNDVLERTSDFRIRPTVNETMEGLQDFIDVCQEPVQADLEARATFHKESEDNGNSTGHDRSQVVPPGFAKLQGRTQVVAGNSSSRTAAQAAKSAGWELRPGISRNHSLNLDAVVKESSTPTLGSTMDEALRQYQHLVQLTPQDMRLLNWHYADLEYANAAMVSQLSLGGHDQDSGNEFEGRHSEVVGGYIQVPRGLMMLPHQLEVQFDSPVKTVHYSPSGDGAATIECASGEKIEADKVVLTAPLGVLKAQAINFEPALPDWKQGAVDRLGFGVLNKIVLVFEKAFWDEQYDMFGMLNNAEKENSMDPVDYAKGRGKFYLVWNCISNSGRPMLIALMSGHAAHAAEVTPTATLLKEILSRLSRTFAPKPVPAPVEVIVTRWKKDPFTRGTYSFVAPGTQPGDYDVMAAPVGNLHFAGEATCGTHPATVHGAYLSGLRAAADIMEDLLGPVEVPSPLIADKDMNASPAVSDTTQRPTVSTPLYRKPSIGRPRKSSIKPKAEPVADAVSAPTIPAVNPYRSANSTRWTEPTDQEASLQFYIISQIGERPLRPTRPGVNPFLVYTAEKWNECKAEESVVKAKNTGDPNAKATRNEVRIAIGRNWRLLPEEAKRPYMQQCEAAQQLANEARAEWEHRVDTWDREAKRLRAEWGQEHAAGLGEDGKSNE</sequence>
<dbReference type="InterPro" id="IPR002937">
    <property type="entry name" value="Amino_oxidase"/>
</dbReference>
<evidence type="ECO:0000313" key="8">
    <source>
        <dbReference type="Proteomes" id="UP000243723"/>
    </source>
</evidence>
<evidence type="ECO:0000256" key="2">
    <source>
        <dbReference type="ARBA" id="ARBA00023002"/>
    </source>
</evidence>
<feature type="compositionally biased region" description="Polar residues" evidence="4">
    <location>
        <begin position="1026"/>
        <end position="1039"/>
    </location>
</feature>
<evidence type="ECO:0000256" key="3">
    <source>
        <dbReference type="PROSITE-ProRule" id="PRU00267"/>
    </source>
</evidence>
<dbReference type="PANTHER" id="PTHR10742">
    <property type="entry name" value="FLAVIN MONOAMINE OXIDASE"/>
    <property type="match status" value="1"/>
</dbReference>
<dbReference type="GO" id="GO:0032259">
    <property type="term" value="P:methylation"/>
    <property type="evidence" value="ECO:0007669"/>
    <property type="project" value="UniProtKB-KW"/>
</dbReference>
<feature type="region of interest" description="Disordered" evidence="4">
    <location>
        <begin position="208"/>
        <end position="303"/>
    </location>
</feature>
<keyword evidence="2" id="KW-0560">Oxidoreductase</keyword>
<dbReference type="InterPro" id="IPR036188">
    <property type="entry name" value="FAD/NAD-bd_sf"/>
</dbReference>
<keyword evidence="7" id="KW-0489">Methyltransferase</keyword>
<feature type="compositionally biased region" description="Polar residues" evidence="4">
    <location>
        <begin position="208"/>
        <end position="222"/>
    </location>
</feature>
<keyword evidence="3" id="KW-0539">Nucleus</keyword>
<dbReference type="PROSITE" id="PS50118">
    <property type="entry name" value="HMG_BOX_2"/>
    <property type="match status" value="1"/>
</dbReference>
<dbReference type="SUPFAM" id="SSF47095">
    <property type="entry name" value="HMG-box"/>
    <property type="match status" value="1"/>
</dbReference>
<feature type="compositionally biased region" description="Polar residues" evidence="4">
    <location>
        <begin position="230"/>
        <end position="239"/>
    </location>
</feature>
<dbReference type="EMBL" id="NHZQ01000003">
    <property type="protein sequence ID" value="PSK60780.1"/>
    <property type="molecule type" value="Genomic_DNA"/>
</dbReference>
<dbReference type="STRING" id="40998.A0A2P8AJY2"/>
<protein>
    <submittedName>
        <fullName evidence="7">Lysine-specific histone demethylase 1A</fullName>
    </submittedName>
</protein>
<evidence type="ECO:0000256" key="4">
    <source>
        <dbReference type="SAM" id="MobiDB-lite"/>
    </source>
</evidence>
<reference evidence="7 8" key="1">
    <citation type="submission" date="2017-05" db="EMBL/GenBank/DDBJ databases">
        <title>Draft genome sequence of Elsinoe australis.</title>
        <authorList>
            <person name="Cheng Q."/>
        </authorList>
    </citation>
    <scope>NUCLEOTIDE SEQUENCE [LARGE SCALE GENOMIC DNA]</scope>
    <source>
        <strain evidence="7 8">NL1</strain>
    </source>
</reference>
<comment type="similarity">
    <text evidence="1">Belongs to the flavin monoamine oxidase family.</text>
</comment>
<dbReference type="InterPro" id="IPR009057">
    <property type="entry name" value="Homeodomain-like_sf"/>
</dbReference>
<feature type="region of interest" description="Disordered" evidence="4">
    <location>
        <begin position="1024"/>
        <end position="1064"/>
    </location>
</feature>
<proteinExistence type="inferred from homology"/>
<dbReference type="InterPro" id="IPR050281">
    <property type="entry name" value="Flavin_monoamine_oxidase"/>
</dbReference>
<dbReference type="GO" id="GO:0050660">
    <property type="term" value="F:flavin adenine dinucleotide binding"/>
    <property type="evidence" value="ECO:0007669"/>
    <property type="project" value="TreeGrafter"/>
</dbReference>
<dbReference type="Gene3D" id="1.10.30.10">
    <property type="entry name" value="High mobility group box domain"/>
    <property type="match status" value="1"/>
</dbReference>
<keyword evidence="3" id="KW-0238">DNA-binding</keyword>
<feature type="domain" description="SWIRM" evidence="6">
    <location>
        <begin position="323"/>
        <end position="418"/>
    </location>
</feature>
<dbReference type="Pfam" id="PF04433">
    <property type="entry name" value="SWIRM"/>
    <property type="match status" value="1"/>
</dbReference>
<dbReference type="FunFam" id="1.10.10.10:FF:000064">
    <property type="entry name" value="Lysine-specific histone demethylase 1A"/>
    <property type="match status" value="1"/>
</dbReference>
<dbReference type="SUPFAM" id="SSF46689">
    <property type="entry name" value="Homeodomain-like"/>
    <property type="match status" value="1"/>
</dbReference>
<dbReference type="InterPro" id="IPR036910">
    <property type="entry name" value="HMG_box_dom_sf"/>
</dbReference>
<name>A0A2P8AJY2_9PEZI</name>